<protein>
    <recommendedName>
        <fullName evidence="7">Urease accessory protein UreF</fullName>
    </recommendedName>
</protein>
<evidence type="ECO:0000256" key="2">
    <source>
        <dbReference type="ARBA" id="ARBA00023186"/>
    </source>
</evidence>
<dbReference type="PIRSF" id="PIRSF009467">
    <property type="entry name" value="Ureas_acces_UreF"/>
    <property type="match status" value="1"/>
</dbReference>
<dbReference type="InterPro" id="IPR038277">
    <property type="entry name" value="UreF_sf"/>
</dbReference>
<dbReference type="HAMAP" id="MF_01385">
    <property type="entry name" value="UreF"/>
    <property type="match status" value="1"/>
</dbReference>
<dbReference type="GO" id="GO:0016151">
    <property type="term" value="F:nickel cation binding"/>
    <property type="evidence" value="ECO:0007669"/>
    <property type="project" value="InterPro"/>
</dbReference>
<dbReference type="InterPro" id="IPR002639">
    <property type="entry name" value="UreF"/>
</dbReference>
<evidence type="ECO:0000313" key="6">
    <source>
        <dbReference type="Proteomes" id="UP001159428"/>
    </source>
</evidence>
<dbReference type="Proteomes" id="UP001159428">
    <property type="component" value="Unassembled WGS sequence"/>
</dbReference>
<keyword evidence="4" id="KW-1133">Transmembrane helix</keyword>
<dbReference type="PANTHER" id="PTHR33620">
    <property type="entry name" value="UREASE ACCESSORY PROTEIN F"/>
    <property type="match status" value="1"/>
</dbReference>
<comment type="caution">
    <text evidence="5">The sequence shown here is derived from an EMBL/GenBank/DDBJ whole genome shotgun (WGS) entry which is preliminary data.</text>
</comment>
<evidence type="ECO:0000256" key="4">
    <source>
        <dbReference type="SAM" id="Phobius"/>
    </source>
</evidence>
<keyword evidence="2" id="KW-0143">Chaperone</keyword>
<evidence type="ECO:0008006" key="7">
    <source>
        <dbReference type="Google" id="ProtNLM"/>
    </source>
</evidence>
<feature type="transmembrane region" description="Helical" evidence="4">
    <location>
        <begin position="140"/>
        <end position="160"/>
    </location>
</feature>
<accession>A0AAU9WBY3</accession>
<keyword evidence="4" id="KW-0812">Transmembrane</keyword>
<gene>
    <name evidence="5" type="ORF">PMEA_00002864</name>
</gene>
<evidence type="ECO:0000313" key="5">
    <source>
        <dbReference type="EMBL" id="CAH3109167.1"/>
    </source>
</evidence>
<sequence>MTDIHNQEITGKETDSTTTWILLQIADSAFPTGGFSHSFGFESATKHGFVTECSAFKAFLFSCLQNTASFSLSFVNESHKNCHNVERIKKLDGMVQAYLSNHVANRASIRQGNSLLDTACKTFGKQEMKNLQVQLENKCLFGHFAVVFGFMCGMLNLSVVQTQQLFLFSTLRTVIASAVRLGNIGPLQAQSIQFEMQKTAEEIRKKFEMTTVEEATTTAPVADFLQGAHDNLFSKLFYS</sequence>
<keyword evidence="6" id="KW-1185">Reference proteome</keyword>
<comment type="similarity">
    <text evidence="3">Belongs to the UreF family.</text>
</comment>
<dbReference type="Pfam" id="PF01730">
    <property type="entry name" value="UreF"/>
    <property type="match status" value="1"/>
</dbReference>
<organism evidence="5 6">
    <name type="scientific">Pocillopora meandrina</name>
    <dbReference type="NCBI Taxonomy" id="46732"/>
    <lineage>
        <taxon>Eukaryota</taxon>
        <taxon>Metazoa</taxon>
        <taxon>Cnidaria</taxon>
        <taxon>Anthozoa</taxon>
        <taxon>Hexacorallia</taxon>
        <taxon>Scleractinia</taxon>
        <taxon>Astrocoeniina</taxon>
        <taxon>Pocilloporidae</taxon>
        <taxon>Pocillopora</taxon>
    </lineage>
</organism>
<proteinExistence type="inferred from homology"/>
<dbReference type="EMBL" id="CALNXJ010000011">
    <property type="protein sequence ID" value="CAH3109167.1"/>
    <property type="molecule type" value="Genomic_DNA"/>
</dbReference>
<name>A0AAU9WBY3_9CNID</name>
<evidence type="ECO:0000256" key="3">
    <source>
        <dbReference type="ARBA" id="ARBA00046339"/>
    </source>
</evidence>
<reference evidence="5 6" key="1">
    <citation type="submission" date="2022-05" db="EMBL/GenBank/DDBJ databases">
        <authorList>
            <consortium name="Genoscope - CEA"/>
            <person name="William W."/>
        </authorList>
    </citation>
    <scope>NUCLEOTIDE SEQUENCE [LARGE SCALE GENOMIC DNA]</scope>
</reference>
<dbReference type="Gene3D" id="1.10.4190.10">
    <property type="entry name" value="Urease accessory protein UreF"/>
    <property type="match status" value="1"/>
</dbReference>
<keyword evidence="1" id="KW-0996">Nickel insertion</keyword>
<dbReference type="PANTHER" id="PTHR33620:SF1">
    <property type="entry name" value="UREASE ACCESSORY PROTEIN F"/>
    <property type="match status" value="1"/>
</dbReference>
<dbReference type="AlphaFoldDB" id="A0AAU9WBY3"/>
<keyword evidence="4" id="KW-0472">Membrane</keyword>
<evidence type="ECO:0000256" key="1">
    <source>
        <dbReference type="ARBA" id="ARBA00022988"/>
    </source>
</evidence>